<organism evidence="1 2">
    <name type="scientific">Hominisplanchenecus murintestinalis</name>
    <dbReference type="NCBI Taxonomy" id="2941517"/>
    <lineage>
        <taxon>Bacteria</taxon>
        <taxon>Bacillati</taxon>
        <taxon>Bacillota</taxon>
        <taxon>Clostridia</taxon>
        <taxon>Lachnospirales</taxon>
        <taxon>Lachnospiraceae</taxon>
        <taxon>Hominisplanchenecus</taxon>
    </lineage>
</organism>
<sequence length="76" mass="8697">MKYKCIKEMCLPKCDGDGFEIPNEYGFVTVGSIWERDDGTSFIGGDVHLDSLNDDSDFGWLEMPLEDLRENFVLIE</sequence>
<dbReference type="EMBL" id="SRZB01000045">
    <property type="protein sequence ID" value="TGX96856.1"/>
    <property type="molecule type" value="Genomic_DNA"/>
</dbReference>
<protein>
    <submittedName>
        <fullName evidence="1">Uncharacterized protein</fullName>
    </submittedName>
</protein>
<reference evidence="1" key="1">
    <citation type="submission" date="2019-04" db="EMBL/GenBank/DDBJ databases">
        <title>Microbes associate with the intestines of laboratory mice.</title>
        <authorList>
            <person name="Navarre W."/>
            <person name="Wong E."/>
            <person name="Huang K."/>
            <person name="Tropini C."/>
            <person name="Ng K."/>
            <person name="Yu B."/>
        </authorList>
    </citation>
    <scope>NUCLEOTIDE SEQUENCE</scope>
    <source>
        <strain evidence="1">NM72_1-8</strain>
    </source>
</reference>
<evidence type="ECO:0000313" key="2">
    <source>
        <dbReference type="Proteomes" id="UP000307720"/>
    </source>
</evidence>
<dbReference type="Proteomes" id="UP000307720">
    <property type="component" value="Unassembled WGS sequence"/>
</dbReference>
<gene>
    <name evidence="1" type="ORF">E5357_14795</name>
</gene>
<keyword evidence="2" id="KW-1185">Reference proteome</keyword>
<evidence type="ECO:0000313" key="1">
    <source>
        <dbReference type="EMBL" id="TGX96856.1"/>
    </source>
</evidence>
<accession>A0AC61QVN1</accession>
<comment type="caution">
    <text evidence="1">The sequence shown here is derived from an EMBL/GenBank/DDBJ whole genome shotgun (WGS) entry which is preliminary data.</text>
</comment>
<proteinExistence type="predicted"/>
<name>A0AC61QVN1_9FIRM</name>